<dbReference type="Gene3D" id="3.40.710.10">
    <property type="entry name" value="DD-peptidase/beta-lactamase superfamily"/>
    <property type="match status" value="2"/>
</dbReference>
<dbReference type="SUPFAM" id="SSF56601">
    <property type="entry name" value="beta-lactamase/transpeptidase-like"/>
    <property type="match status" value="2"/>
</dbReference>
<dbReference type="GO" id="GO:0016787">
    <property type="term" value="F:hydrolase activity"/>
    <property type="evidence" value="ECO:0007669"/>
    <property type="project" value="UniProtKB-KW"/>
</dbReference>
<sequence length="531" mass="58033">MPKRTRRCAEGHVGHLVLSERLLALRSQPIDLSSSWMITILVSRESRGHASRRRRVQSGAPIFNETVLPGRTYSEFCTQRQSIPHPTQTSPRRKFGMVSIPQQQQDTIRSMMSRAVENNTLPALFCGVTNHHGEIFMHQAGRKVLGDPSSDPLDESAIFWICSMTKLITSIAAMQQIEQGKIQLSTRVSDILPELANPVTVTARDADGKPTATAPAKNPITFGQLLNHSSGLAYPQSGVAYGSHSYKDSSAWLDKIKGTFSGQPLSFEPGSDCECPHICSLNSSHLPQLLTAFPRTVSVSLSNECLGNRWINICECRTSVHQQWPNAPFSSKDHIFSPLNITSPSFYLTADLKERLLPLSVRNSENKLEKWTNQVEIINRDPEKTAVHLGGVGLYSSLKDYLALLRHLLQIKAGTGVNPILSAASVATLFEPTLDVPAANSLAKMLGMPEGSVQFSTGQMLATADVPGRRKKGTGAWGGFASTSYFIDPETGIAAVFGTQLVPTSADYDVAYENLWSEVEEAIYAGLQNAT</sequence>
<dbReference type="Pfam" id="PF00144">
    <property type="entry name" value="Beta-lactamase"/>
    <property type="match status" value="2"/>
</dbReference>
<keyword evidence="3" id="KW-1185">Reference proteome</keyword>
<comment type="caution">
    <text evidence="2">The sequence shown here is derived from an EMBL/GenBank/DDBJ whole genome shotgun (WGS) entry which is preliminary data.</text>
</comment>
<dbReference type="AlphaFoldDB" id="A0A8H6XTJ1"/>
<protein>
    <submittedName>
        <fullName evidence="2">Acyltransferase mlcH</fullName>
    </submittedName>
</protein>
<dbReference type="InterPro" id="IPR001466">
    <property type="entry name" value="Beta-lactam-related"/>
</dbReference>
<organism evidence="2 3">
    <name type="scientific">Mycena sanguinolenta</name>
    <dbReference type="NCBI Taxonomy" id="230812"/>
    <lineage>
        <taxon>Eukaryota</taxon>
        <taxon>Fungi</taxon>
        <taxon>Dikarya</taxon>
        <taxon>Basidiomycota</taxon>
        <taxon>Agaricomycotina</taxon>
        <taxon>Agaricomycetes</taxon>
        <taxon>Agaricomycetidae</taxon>
        <taxon>Agaricales</taxon>
        <taxon>Marasmiineae</taxon>
        <taxon>Mycenaceae</taxon>
        <taxon>Mycena</taxon>
    </lineage>
</organism>
<evidence type="ECO:0000313" key="3">
    <source>
        <dbReference type="Proteomes" id="UP000623467"/>
    </source>
</evidence>
<evidence type="ECO:0000313" key="2">
    <source>
        <dbReference type="EMBL" id="KAF7346174.1"/>
    </source>
</evidence>
<keyword evidence="2" id="KW-0012">Acyltransferase</keyword>
<dbReference type="OrthoDB" id="428260at2759"/>
<keyword evidence="2" id="KW-0808">Transferase</keyword>
<dbReference type="PANTHER" id="PTHR43283:SF3">
    <property type="entry name" value="BETA-LACTAMASE FAMILY PROTEIN (AFU_ORTHOLOGUE AFUA_5G07500)"/>
    <property type="match status" value="1"/>
</dbReference>
<dbReference type="InterPro" id="IPR012338">
    <property type="entry name" value="Beta-lactam/transpept-like"/>
</dbReference>
<proteinExistence type="predicted"/>
<dbReference type="InterPro" id="IPR050789">
    <property type="entry name" value="Diverse_Enzym_Activities"/>
</dbReference>
<evidence type="ECO:0000259" key="1">
    <source>
        <dbReference type="Pfam" id="PF00144"/>
    </source>
</evidence>
<feature type="domain" description="Beta-lactamase-related" evidence="1">
    <location>
        <begin position="332"/>
        <end position="514"/>
    </location>
</feature>
<dbReference type="PANTHER" id="PTHR43283">
    <property type="entry name" value="BETA-LACTAMASE-RELATED"/>
    <property type="match status" value="1"/>
</dbReference>
<dbReference type="Proteomes" id="UP000623467">
    <property type="component" value="Unassembled WGS sequence"/>
</dbReference>
<name>A0A8H6XTJ1_9AGAR</name>
<reference evidence="2" key="1">
    <citation type="submission" date="2020-05" db="EMBL/GenBank/DDBJ databases">
        <title>Mycena genomes resolve the evolution of fungal bioluminescence.</title>
        <authorList>
            <person name="Tsai I.J."/>
        </authorList>
    </citation>
    <scope>NUCLEOTIDE SEQUENCE</scope>
    <source>
        <strain evidence="2">160909Yilan</strain>
    </source>
</reference>
<feature type="domain" description="Beta-lactamase-related" evidence="1">
    <location>
        <begin position="111"/>
        <end position="272"/>
    </location>
</feature>
<accession>A0A8H6XTJ1</accession>
<gene>
    <name evidence="2" type="ORF">MSAN_01844200</name>
</gene>
<dbReference type="EMBL" id="JACAZH010000019">
    <property type="protein sequence ID" value="KAF7346174.1"/>
    <property type="molecule type" value="Genomic_DNA"/>
</dbReference>
<dbReference type="GO" id="GO:0016746">
    <property type="term" value="F:acyltransferase activity"/>
    <property type="evidence" value="ECO:0007669"/>
    <property type="project" value="UniProtKB-KW"/>
</dbReference>